<accession>A0ACC3TS36</accession>
<reference evidence="2" key="1">
    <citation type="journal article" date="2024" name="Front. Bioeng. Biotechnol.">
        <title>Genome-scale model development and genomic sequencing of the oleaginous clade Lipomyces.</title>
        <authorList>
            <person name="Czajka J.J."/>
            <person name="Han Y."/>
            <person name="Kim J."/>
            <person name="Mondo S.J."/>
            <person name="Hofstad B.A."/>
            <person name="Robles A."/>
            <person name="Haridas S."/>
            <person name="Riley R."/>
            <person name="LaButti K."/>
            <person name="Pangilinan J."/>
            <person name="Andreopoulos W."/>
            <person name="Lipzen A."/>
            <person name="Yan J."/>
            <person name="Wang M."/>
            <person name="Ng V."/>
            <person name="Grigoriev I.V."/>
            <person name="Spatafora J.W."/>
            <person name="Magnuson J.K."/>
            <person name="Baker S.E."/>
            <person name="Pomraning K.R."/>
        </authorList>
    </citation>
    <scope>NUCLEOTIDE SEQUENCE [LARGE SCALE GENOMIC DNA]</scope>
    <source>
        <strain evidence="2">CBS 10300</strain>
    </source>
</reference>
<proteinExistence type="predicted"/>
<keyword evidence="2" id="KW-1185">Reference proteome</keyword>
<comment type="caution">
    <text evidence="1">The sequence shown here is derived from an EMBL/GenBank/DDBJ whole genome shotgun (WGS) entry which is preliminary data.</text>
</comment>
<dbReference type="Proteomes" id="UP001489719">
    <property type="component" value="Unassembled WGS sequence"/>
</dbReference>
<gene>
    <name evidence="1" type="ORF">V1517DRAFT_82073</name>
</gene>
<sequence length="1721" mass="196415">MPQSQGYVSDSEDSGSFSPSEFHENERDELEFLPFVSISTKSEHRYNPASEESTQQPEQEKNNVLDEYQSQTRAEPVIARVQLVPDPDDHESIIGFDEVGLLPDQVAHDHDGSISEGKTVVSEPQRDKAESGSSTPPRADHSHYLSFTSPLSSPLSELSSPPDLGDLVDFLAENCESTPTTMSIVGESQDNQRTADPPASPTMDWEQENIETSQYNPRETHHFFRKRTARQINPYLFDRQMYEMALKRRGIKPIRVSVEKRISTKNNSDDSQFTPPTDSLSSQSASRIPSTQGSTATLDSLLQPPAEMRVTSRQFSSRNSQRQSSTEPTSNRRRTELGKHPVREAPNKAPTTRDVFDFPTSPPPFTQSSQGRVRRVVSTYSGRRKSPKQPTPSKHGNGDTSGSLSHLGRMSNSSEPRVCPPLTGLLHREDSNTAPVDEDIQLIDNPRSSMPPWGRQHTRSLSVTSISDTGNESLSESDSDSEDDVSELELEKLKRRVRGVLPPSFLTLENSLRLHRGESKQRPARSAPEEPRRGVARRKMGTLGPREETMHDSIGDPESDSDVAELRSQKFIRQSKLSTSKQSRSHPYVISDSDSDMEVDTHVDRMISRETRSRQSTPSSLMSHRKRQSKSHMNGNLRQTVLNNRSKKMKKRSERKPSKKGSASSRSKLLNIGILDAYLTDKNPKKSAPQFLKIAVREAARREGFGRDSPSRKSFHFDDSDDNETVSEVLQQWREGTHEAFETASLSFSRSAPMPDVSRAESGKAPPEAIQKAKRRLPSGVIAIVPPPRGVVQVMAPPPVPQRNRLLEYVEVENGEYAVRPRPVKIDHLFENRNRIVEPVLQKRSPLRRSTSQAIDSHSGNAQLASHRSNRKTRKAVFMRPRQHIRPEPTPSFNHMSDGDDIAIDQPVDWRDREGSAVSPNGLQYSSQSRALQTIQPQAEDSQVAEFNFSFFNFSVTFDVLPLWHGTRFRASTFIGRGALDAALQTPPVVQDRSCINMSVFHFEERNVTFLWTQVNSQLLEELDIGFGILLDWALSEQHNAGQVDEERGDQSYEFCVFVSNYIRNSLTLESYESIMAFAATIKRLSMRIGDLFTQFHGRRTSFSRLSFYMLGFQLLYVYEMYSMLQDHIADYSYLALDREFMTIGRLLIQVLLKYGIDDLYQFLRKYRNRIGLQIDREFYFVEIWVMAIHVFDRASMLPASTISSFWESLYEVVEYNSDCRTVRIDKFERVWYATFSICPLYQFDSQGVSDIGKYNSHWNAVEVMMERLLRTPAPFSNSREFGSYCRACFSRCLTLMLTWKWPGTKSLAMKMYRFFAHRKLENLESDIGTGFPDFLQDHNNMLELSTSDTVFHIFLKYLAKLIRDTSKLPDARKILPGLIGLVTPLHGRIYPRTTELRLTDLEALENNYSLLLTLFWAAPPDLRPPIGHIRDVIILGQSHSQARILSVKSWYYLTRLELRRNSNLVESGEWYQDLVKYSLDDYLQLERVVTGISHDEVRRRKANLKGYESLLKDSLKYVRMIICAPNLIQKPDQAIQILQHTRLGDVLNNGLALPEKVMLEAIQIIHDFVDLAKRILKGTSDHFSPILQQPDSQDSVYGDDSFVQHLVDDENRQWIQENRECLARALVHSTFSPLYQLLSDLIGAVDEDERVSNELVSKAIEAWALLAQFLVSAKAKDWNYFLEGRGAWKWFSETRRKATYEELWLARVTILQRAMLDNEA</sequence>
<organism evidence="1 2">
    <name type="scientific">Lipomyces orientalis</name>
    <dbReference type="NCBI Taxonomy" id="1233043"/>
    <lineage>
        <taxon>Eukaryota</taxon>
        <taxon>Fungi</taxon>
        <taxon>Dikarya</taxon>
        <taxon>Ascomycota</taxon>
        <taxon>Saccharomycotina</taxon>
        <taxon>Lipomycetes</taxon>
        <taxon>Lipomycetales</taxon>
        <taxon>Lipomycetaceae</taxon>
        <taxon>Lipomyces</taxon>
    </lineage>
</organism>
<dbReference type="EMBL" id="MU970055">
    <property type="protein sequence ID" value="KAK9323973.1"/>
    <property type="molecule type" value="Genomic_DNA"/>
</dbReference>
<name>A0ACC3TS36_9ASCO</name>
<evidence type="ECO:0000313" key="2">
    <source>
        <dbReference type="Proteomes" id="UP001489719"/>
    </source>
</evidence>
<evidence type="ECO:0000313" key="1">
    <source>
        <dbReference type="EMBL" id="KAK9323973.1"/>
    </source>
</evidence>
<protein>
    <submittedName>
        <fullName evidence="1">Mus7/MMS22 family-domain-containing protein</fullName>
    </submittedName>
</protein>